<keyword evidence="1" id="KW-0175">Coiled coil</keyword>
<keyword evidence="3" id="KW-1185">Reference proteome</keyword>
<protein>
    <submittedName>
        <fullName evidence="2">Uncharacterized protein</fullName>
    </submittedName>
</protein>
<dbReference type="RefSeq" id="WP_208879932.1">
    <property type="nucleotide sequence ID" value="NZ_CP031320.1"/>
</dbReference>
<feature type="coiled-coil region" evidence="1">
    <location>
        <begin position="6"/>
        <end position="33"/>
    </location>
</feature>
<dbReference type="EMBL" id="CP031320">
    <property type="protein sequence ID" value="AXK34478.1"/>
    <property type="molecule type" value="Genomic_DNA"/>
</dbReference>
<reference evidence="2 3" key="1">
    <citation type="submission" date="2018-07" db="EMBL/GenBank/DDBJ databases">
        <title>Draft genome of the type strain Streptomyces armeniacus ATCC 15676.</title>
        <authorList>
            <person name="Labana P."/>
            <person name="Gosse J.T."/>
            <person name="Boddy C.N."/>
        </authorList>
    </citation>
    <scope>NUCLEOTIDE SEQUENCE [LARGE SCALE GENOMIC DNA]</scope>
    <source>
        <strain evidence="2 3">ATCC 15676</strain>
    </source>
</reference>
<sequence length="76" mass="8136">MSDWRTANKLREAEEAEEAREALRAALRRAGIQLPSMDVRPTTRADGAGYALVSLGDCAPVVARDLAAAIERGAAR</sequence>
<evidence type="ECO:0000256" key="1">
    <source>
        <dbReference type="SAM" id="Coils"/>
    </source>
</evidence>
<proteinExistence type="predicted"/>
<gene>
    <name evidence="2" type="ORF">DVA86_19345</name>
</gene>
<organism evidence="2 3">
    <name type="scientific">Streptomyces armeniacus</name>
    <dbReference type="NCBI Taxonomy" id="83291"/>
    <lineage>
        <taxon>Bacteria</taxon>
        <taxon>Bacillati</taxon>
        <taxon>Actinomycetota</taxon>
        <taxon>Actinomycetes</taxon>
        <taxon>Kitasatosporales</taxon>
        <taxon>Streptomycetaceae</taxon>
        <taxon>Streptomyces</taxon>
    </lineage>
</organism>
<name>A0A345XS62_9ACTN</name>
<accession>A0A345XS62</accession>
<dbReference type="AlphaFoldDB" id="A0A345XS62"/>
<dbReference type="KEGG" id="sarm:DVA86_19345"/>
<evidence type="ECO:0000313" key="2">
    <source>
        <dbReference type="EMBL" id="AXK34478.1"/>
    </source>
</evidence>
<evidence type="ECO:0000313" key="3">
    <source>
        <dbReference type="Proteomes" id="UP000254425"/>
    </source>
</evidence>
<dbReference type="Proteomes" id="UP000254425">
    <property type="component" value="Chromosome"/>
</dbReference>